<dbReference type="KEGG" id="epi:Q3V30_20735"/>
<feature type="transmembrane region" description="Helical" evidence="1">
    <location>
        <begin position="140"/>
        <end position="164"/>
    </location>
</feature>
<name>A0AA50HM45_9GAMM</name>
<keyword evidence="1" id="KW-1133">Transmembrane helix</keyword>
<feature type="transmembrane region" description="Helical" evidence="1">
    <location>
        <begin position="51"/>
        <end position="75"/>
    </location>
</feature>
<sequence length="256" mass="29228">MESRSFKFTEWLAFITLILGAYCYYYNYLYWKSFGINSYDFIGYTESIMRAISALIQMASVLIGTLSGYLAALFYSEKISIQVNLAPNERSKIAKFMDKFDPHEVAPSKMKIYVLFFVTVFLILKLSMDAAIHYDVKLHWVYHLLSLFLVLAGAIISQLVSQIIAAKLIRAQKTNLSFMTLSSGLFLILSLSLSMFYSPSTLARIDILSNHAIASLDDGKVYEMLAINEKYVFLIEKNAIVVKKNESVKKITYLRK</sequence>
<keyword evidence="3" id="KW-1185">Reference proteome</keyword>
<dbReference type="AlphaFoldDB" id="A0AA50HM45"/>
<accession>A0AA50HM45</accession>
<keyword evidence="1" id="KW-0472">Membrane</keyword>
<feature type="transmembrane region" description="Helical" evidence="1">
    <location>
        <begin position="112"/>
        <end position="134"/>
    </location>
</feature>
<feature type="transmembrane region" description="Helical" evidence="1">
    <location>
        <begin position="176"/>
        <end position="197"/>
    </location>
</feature>
<proteinExistence type="predicted"/>
<reference evidence="2 3" key="1">
    <citation type="submission" date="2023-07" db="EMBL/GenBank/DDBJ databases">
        <title>Pathogenic bacteria of pear tree diseases.</title>
        <authorList>
            <person name="Zhang Z."/>
            <person name="He L."/>
            <person name="Huang R."/>
        </authorList>
    </citation>
    <scope>NUCLEOTIDE SEQUENCE [LARGE SCALE GENOMIC DNA]</scope>
    <source>
        <strain evidence="2 3">DE2</strain>
    </source>
</reference>
<evidence type="ECO:0000256" key="1">
    <source>
        <dbReference type="SAM" id="Phobius"/>
    </source>
</evidence>
<dbReference type="Proteomes" id="UP001228139">
    <property type="component" value="Chromosome"/>
</dbReference>
<dbReference type="EMBL" id="CP132353">
    <property type="protein sequence ID" value="WLS78816.1"/>
    <property type="molecule type" value="Genomic_DNA"/>
</dbReference>
<evidence type="ECO:0000313" key="3">
    <source>
        <dbReference type="Proteomes" id="UP001228139"/>
    </source>
</evidence>
<keyword evidence="1" id="KW-0812">Transmembrane</keyword>
<evidence type="ECO:0000313" key="2">
    <source>
        <dbReference type="EMBL" id="WLS78816.1"/>
    </source>
</evidence>
<organism evidence="2 3">
    <name type="scientific">Erwinia pyri</name>
    <dbReference type="NCBI Taxonomy" id="3062598"/>
    <lineage>
        <taxon>Bacteria</taxon>
        <taxon>Pseudomonadati</taxon>
        <taxon>Pseudomonadota</taxon>
        <taxon>Gammaproteobacteria</taxon>
        <taxon>Enterobacterales</taxon>
        <taxon>Erwiniaceae</taxon>
        <taxon>Erwinia</taxon>
    </lineage>
</organism>
<feature type="transmembrane region" description="Helical" evidence="1">
    <location>
        <begin position="12"/>
        <end position="31"/>
    </location>
</feature>
<gene>
    <name evidence="2" type="ORF">Q3V30_20735</name>
</gene>
<dbReference type="RefSeq" id="WP_306209033.1">
    <property type="nucleotide sequence ID" value="NZ_CP132353.1"/>
</dbReference>
<protein>
    <submittedName>
        <fullName evidence="2">Uncharacterized protein</fullName>
    </submittedName>
</protein>